<dbReference type="Gene3D" id="3.10.100.10">
    <property type="entry name" value="Mannose-Binding Protein A, subunit A"/>
    <property type="match status" value="2"/>
</dbReference>
<dbReference type="PANTHER" id="PTHR22803">
    <property type="entry name" value="MANNOSE, PHOSPHOLIPASE, LECTIN RECEPTOR RELATED"/>
    <property type="match status" value="1"/>
</dbReference>
<dbReference type="OrthoDB" id="6369810at2759"/>
<evidence type="ECO:0000313" key="3">
    <source>
        <dbReference type="EMBL" id="TKR81424.1"/>
    </source>
</evidence>
<feature type="signal peptide" evidence="1">
    <location>
        <begin position="1"/>
        <end position="19"/>
    </location>
</feature>
<feature type="chain" id="PRO_5020455238" description="C-type lectin domain-containing protein" evidence="1">
    <location>
        <begin position="20"/>
        <end position="439"/>
    </location>
</feature>
<dbReference type="SUPFAM" id="SSF56436">
    <property type="entry name" value="C-type lectin-like"/>
    <property type="match status" value="2"/>
</dbReference>
<dbReference type="Pfam" id="PF00059">
    <property type="entry name" value="Lectin_C"/>
    <property type="match status" value="1"/>
</dbReference>
<reference evidence="3" key="3">
    <citation type="journal article" date="2019" name="G3 (Bethesda)">
        <title>Hybrid Assembly of the Genome of the Entomopathogenic Nematode Steinernema carpocapsae Identifies the X-Chromosome.</title>
        <authorList>
            <person name="Serra L."/>
            <person name="Macchietto M."/>
            <person name="Macias-Munoz A."/>
            <person name="McGill C.J."/>
            <person name="Rodriguez I.M."/>
            <person name="Rodriguez B."/>
            <person name="Murad R."/>
            <person name="Mortazavi A."/>
        </authorList>
    </citation>
    <scope>NUCLEOTIDE SEQUENCE</scope>
    <source>
        <strain evidence="3">ALL</strain>
    </source>
</reference>
<dbReference type="InterPro" id="IPR001304">
    <property type="entry name" value="C-type_lectin-like"/>
</dbReference>
<comment type="caution">
    <text evidence="3">The sequence shown here is derived from an EMBL/GenBank/DDBJ whole genome shotgun (WGS) entry which is preliminary data.</text>
</comment>
<dbReference type="InterPro" id="IPR050111">
    <property type="entry name" value="C-type_lectin/snaclec_domain"/>
</dbReference>
<evidence type="ECO:0000256" key="1">
    <source>
        <dbReference type="SAM" id="SignalP"/>
    </source>
</evidence>
<name>A0A4U5NF52_STECR</name>
<reference evidence="3" key="1">
    <citation type="submission" date="2013-11" db="EMBL/GenBank/DDBJ databases">
        <authorList>
            <person name="Sternberg P."/>
            <person name="Dillman A."/>
            <person name="Macchietto M."/>
        </authorList>
    </citation>
    <scope>NUCLEOTIDE SEQUENCE</scope>
    <source>
        <strain evidence="3">ALL</strain>
    </source>
</reference>
<dbReference type="CDD" id="cd00037">
    <property type="entry name" value="CLECT"/>
    <property type="match status" value="2"/>
</dbReference>
<dbReference type="EMBL" id="AZBU02000004">
    <property type="protein sequence ID" value="TKR81424.1"/>
    <property type="molecule type" value="Genomic_DNA"/>
</dbReference>
<proteinExistence type="predicted"/>
<organism evidence="3">
    <name type="scientific">Steinernema carpocapsae</name>
    <name type="common">Entomopathogenic nematode</name>
    <dbReference type="NCBI Taxonomy" id="34508"/>
    <lineage>
        <taxon>Eukaryota</taxon>
        <taxon>Metazoa</taxon>
        <taxon>Ecdysozoa</taxon>
        <taxon>Nematoda</taxon>
        <taxon>Chromadorea</taxon>
        <taxon>Rhabditida</taxon>
        <taxon>Tylenchina</taxon>
        <taxon>Panagrolaimomorpha</taxon>
        <taxon>Strongyloidoidea</taxon>
        <taxon>Steinernematidae</taxon>
        <taxon>Steinernema</taxon>
    </lineage>
</organism>
<dbReference type="InterPro" id="IPR016187">
    <property type="entry name" value="CTDL_fold"/>
</dbReference>
<dbReference type="AlphaFoldDB" id="A0A4U5NF52"/>
<feature type="domain" description="C-type lectin" evidence="2">
    <location>
        <begin position="205"/>
        <end position="302"/>
    </location>
</feature>
<keyword evidence="1" id="KW-0732">Signal</keyword>
<reference evidence="3" key="2">
    <citation type="journal article" date="2015" name="Genome Biol.">
        <title>Comparative genomics of Steinernema reveals deeply conserved gene regulatory networks.</title>
        <authorList>
            <person name="Dillman A.R."/>
            <person name="Macchietto M."/>
            <person name="Porter C.F."/>
            <person name="Rogers A."/>
            <person name="Williams B."/>
            <person name="Antoshechkin I."/>
            <person name="Lee M.M."/>
            <person name="Goodwin Z."/>
            <person name="Lu X."/>
            <person name="Lewis E.E."/>
            <person name="Goodrich-Blair H."/>
            <person name="Stock S.P."/>
            <person name="Adams B.J."/>
            <person name="Sternberg P.W."/>
            <person name="Mortazavi A."/>
        </authorList>
    </citation>
    <scope>NUCLEOTIDE SEQUENCE [LARGE SCALE GENOMIC DNA]</scope>
    <source>
        <strain evidence="3">ALL</strain>
    </source>
</reference>
<accession>A0A4U5NF52</accession>
<dbReference type="PROSITE" id="PS50041">
    <property type="entry name" value="C_TYPE_LECTIN_2"/>
    <property type="match status" value="1"/>
</dbReference>
<dbReference type="SMART" id="SM00034">
    <property type="entry name" value="CLECT"/>
    <property type="match status" value="2"/>
</dbReference>
<protein>
    <recommendedName>
        <fullName evidence="2">C-type lectin domain-containing protein</fullName>
    </recommendedName>
</protein>
<gene>
    <name evidence="3" type="ORF">L596_015292</name>
</gene>
<dbReference type="InterPro" id="IPR016186">
    <property type="entry name" value="C-type_lectin-like/link_sf"/>
</dbReference>
<sequence length="439" mass="50106">MHLLPTFCFLLSFCSVLSSNSCPLNSIPDPQGHKCYRFFKTQRSHRDAEEFCREFDGSLAILPNSSVLLENLKERAGVDKCLLWIGSSTQTACVLMLNWALQQKIEDCTFLAPFLCEFQPTCAPTSYFSTTIRYTTPPTSRILTTPTVDPWWKSTSIHTSYPQAVTLDNILSSQRPYIQSCAMPPSSMSACQASVKLNTLIWVTFQNSEYLFSNDSKTWFQAENFCKKNGGHLASIHSECEFNFIAANICDRYVWIGGIERNGIYMWSDRTPWDYHNIARLQTGQYKDSRIDVRLLSLSIWNHGNLDLLERTEQRQQPDDELLVRHVSHRVCVQENGRKMIEAAVMIWSFSNRICCKASNRINPSHKRGKTRFLCKTVFAENLTSEDVLKRRSLTCEVFGYCTPRSAAILEIPPSGSGSTLFCINARAPRFQNFGRCYS</sequence>
<dbReference type="STRING" id="34508.A0A4U5NF52"/>
<evidence type="ECO:0000259" key="2">
    <source>
        <dbReference type="PROSITE" id="PS50041"/>
    </source>
</evidence>